<accession>A0A0N1HVK2</accession>
<dbReference type="RefSeq" id="XP_018003819.1">
    <property type="nucleotide sequence ID" value="XM_018146370.1"/>
</dbReference>
<reference evidence="2 3" key="1">
    <citation type="submission" date="2015-06" db="EMBL/GenBank/DDBJ databases">
        <title>Draft genome of the ant-associated black yeast Phialophora attae CBS 131958.</title>
        <authorList>
            <person name="Moreno L.F."/>
            <person name="Stielow B.J."/>
            <person name="de Hoog S."/>
            <person name="Vicente V.A."/>
            <person name="Weiss V.A."/>
            <person name="de Vries M."/>
            <person name="Cruz L.M."/>
            <person name="Souza E.M."/>
        </authorList>
    </citation>
    <scope>NUCLEOTIDE SEQUENCE [LARGE SCALE GENOMIC DNA]</scope>
    <source>
        <strain evidence="2 3">CBS 131958</strain>
    </source>
</reference>
<dbReference type="GeneID" id="28738250"/>
<keyword evidence="3" id="KW-1185">Reference proteome</keyword>
<dbReference type="InterPro" id="IPR052895">
    <property type="entry name" value="HetReg/Transcr_Mod"/>
</dbReference>
<dbReference type="InterPro" id="IPR010730">
    <property type="entry name" value="HET"/>
</dbReference>
<proteinExistence type="predicted"/>
<evidence type="ECO:0000313" key="3">
    <source>
        <dbReference type="Proteomes" id="UP000038010"/>
    </source>
</evidence>
<dbReference type="AlphaFoldDB" id="A0A0N1HVK2"/>
<feature type="domain" description="Heterokaryon incompatibility" evidence="1">
    <location>
        <begin position="49"/>
        <end position="232"/>
    </location>
</feature>
<evidence type="ECO:0000259" key="1">
    <source>
        <dbReference type="Pfam" id="PF06985"/>
    </source>
</evidence>
<protein>
    <recommendedName>
        <fullName evidence="1">Heterokaryon incompatibility domain-containing protein</fullName>
    </recommendedName>
</protein>
<dbReference type="PANTHER" id="PTHR24148">
    <property type="entry name" value="ANKYRIN REPEAT DOMAIN-CONTAINING PROTEIN 39 HOMOLOG-RELATED"/>
    <property type="match status" value="1"/>
</dbReference>
<dbReference type="Pfam" id="PF06985">
    <property type="entry name" value="HET"/>
    <property type="match status" value="1"/>
</dbReference>
<evidence type="ECO:0000313" key="2">
    <source>
        <dbReference type="EMBL" id="KPI43856.1"/>
    </source>
</evidence>
<name>A0A0N1HVK2_9EURO</name>
<dbReference type="STRING" id="1664694.A0A0N1HVK2"/>
<dbReference type="Proteomes" id="UP000038010">
    <property type="component" value="Unassembled WGS sequence"/>
</dbReference>
<organism evidence="2 3">
    <name type="scientific">Cyphellophora attinorum</name>
    <dbReference type="NCBI Taxonomy" id="1664694"/>
    <lineage>
        <taxon>Eukaryota</taxon>
        <taxon>Fungi</taxon>
        <taxon>Dikarya</taxon>
        <taxon>Ascomycota</taxon>
        <taxon>Pezizomycotina</taxon>
        <taxon>Eurotiomycetes</taxon>
        <taxon>Chaetothyriomycetidae</taxon>
        <taxon>Chaetothyriales</taxon>
        <taxon>Cyphellophoraceae</taxon>
        <taxon>Cyphellophora</taxon>
    </lineage>
</organism>
<dbReference type="EMBL" id="LFJN01000004">
    <property type="protein sequence ID" value="KPI43856.1"/>
    <property type="molecule type" value="Genomic_DNA"/>
</dbReference>
<dbReference type="VEuPathDB" id="FungiDB:AB675_6106"/>
<dbReference type="PANTHER" id="PTHR24148:SF73">
    <property type="entry name" value="HET DOMAIN PROTEIN (AFU_ORTHOLOGUE AFUA_8G01020)"/>
    <property type="match status" value="1"/>
</dbReference>
<sequence>MDAGTSATFPYDTLPDGAIRLLEITRSRDDPASVDLILETIFLNAAPAFNCLSYVWGSNPDPPLYHVACTDRTTSTHGWLPVAPNLLGALPWLRVHSSGPIWIDAICINQADADEKSCQIPIMGELYSKAKQVLVWLGPAADASDLGLNVLTWLGCPDRRQDVEPSIAAYDDQLTGQLPAIASTLQRSRESTQWHDSELARRGLPNRRSAVWSALRSLYAREWFNRLWTFQELKLARNAVVLCGSHSLDWAIFLDLGLKLYDSSLVAVISAPASSIISTVDDLKLSAQNLYALARPIGAGGSFLIDMIQCSIGRQCLVKEDRVYALLGLLPHELQHKIPAVYNQESDHYLGVYVQFMEVMIEYLPWESMDTILLAATVSGRPPGMPSWCPDWSAMHHSNPREGTGDAGSSLGEAFHQLDSTRDHSLLVLGASIDAVKDVLGDLTWHRESEIMQPANALGSLSTILAWMNRCWAMTEQTMPGDRVRCLSDFWCTMAAVTSLEVDSIPNFADPAALPLLNALLESVRGGGLVNWVAMPAMRRQTITSAIGVIIGLWVNKVFFTTTRGRIGCGTVGAQAGHGIFVLSGQPAVYCLRGDPEQSSIFTSRAFVPGLMNGEASGLVQPEDFKMLRIG</sequence>
<comment type="caution">
    <text evidence="2">The sequence shown here is derived from an EMBL/GenBank/DDBJ whole genome shotgun (WGS) entry which is preliminary data.</text>
</comment>
<dbReference type="OrthoDB" id="4850726at2759"/>
<gene>
    <name evidence="2" type="ORF">AB675_6106</name>
</gene>